<evidence type="ECO:0000313" key="3">
    <source>
        <dbReference type="EMBL" id="UTZ29277.1"/>
    </source>
</evidence>
<feature type="chain" id="PRO_5041986923" description="RcnB family protein" evidence="2">
    <location>
        <begin position="23"/>
        <end position="248"/>
    </location>
</feature>
<protein>
    <recommendedName>
        <fullName evidence="5">RcnB family protein</fullName>
    </recommendedName>
</protein>
<dbReference type="AlphaFoldDB" id="A0AAE9N4F2"/>
<gene>
    <name evidence="3" type="ORF">HB761_21855</name>
</gene>
<keyword evidence="2" id="KW-0732">Signal</keyword>
<reference evidence="3" key="1">
    <citation type="submission" date="2020-03" db="EMBL/GenBank/DDBJ databases">
        <title>Five strains of Vibrio campbellii isolated from Mariana Trench.</title>
        <authorList>
            <person name="Liang J."/>
            <person name="Zhang X.-H."/>
        </authorList>
    </citation>
    <scope>NUCLEOTIDE SEQUENCE</scope>
    <source>
        <strain evidence="3">LJC014</strain>
    </source>
</reference>
<dbReference type="Proteomes" id="UP001058687">
    <property type="component" value="Chromosome 2"/>
</dbReference>
<feature type="signal peptide" evidence="2">
    <location>
        <begin position="1"/>
        <end position="22"/>
    </location>
</feature>
<accession>A0AAE9N4F2</accession>
<keyword evidence="1" id="KW-0472">Membrane</keyword>
<keyword evidence="1" id="KW-1133">Transmembrane helix</keyword>
<proteinExistence type="predicted"/>
<evidence type="ECO:0000313" key="4">
    <source>
        <dbReference type="Proteomes" id="UP001058687"/>
    </source>
</evidence>
<feature type="transmembrane region" description="Helical" evidence="1">
    <location>
        <begin position="106"/>
        <end position="129"/>
    </location>
</feature>
<sequence>MRSIWVITTAILWLCAPTVVSAQEQMKPAVKPITQPGDKHDLHSVNRPYRPIKPPYYHHRPYYRPPYYRPPYYHRPPYSVRPPRYHSSFIYVRPGYWYPPYRGRYYYYHSDLVGIATFAVFAGVTYAIVHDSYYRRDGVRYVYVRYPPSGNYTILRDNRVGTSSAVSDASASRQTVAPPIRSNTARVHQKPPVPKQEPSPYKIGEIVDSLPHTKETVVVDGQSYFKYKNTWFAPLRAERKFVVVESPL</sequence>
<evidence type="ECO:0000256" key="2">
    <source>
        <dbReference type="SAM" id="SignalP"/>
    </source>
</evidence>
<organism evidence="3 4">
    <name type="scientific">Vibrio campbellii</name>
    <dbReference type="NCBI Taxonomy" id="680"/>
    <lineage>
        <taxon>Bacteria</taxon>
        <taxon>Pseudomonadati</taxon>
        <taxon>Pseudomonadota</taxon>
        <taxon>Gammaproteobacteria</taxon>
        <taxon>Vibrionales</taxon>
        <taxon>Vibrionaceae</taxon>
        <taxon>Vibrio</taxon>
    </lineage>
</organism>
<name>A0AAE9N4F2_9VIBR</name>
<dbReference type="EMBL" id="CP050468">
    <property type="protein sequence ID" value="UTZ29277.1"/>
    <property type="molecule type" value="Genomic_DNA"/>
</dbReference>
<keyword evidence="1" id="KW-0812">Transmembrane</keyword>
<evidence type="ECO:0000256" key="1">
    <source>
        <dbReference type="SAM" id="Phobius"/>
    </source>
</evidence>
<dbReference type="RefSeq" id="WP_255941471.1">
    <property type="nucleotide sequence ID" value="NZ_CP050468.1"/>
</dbReference>
<evidence type="ECO:0008006" key="5">
    <source>
        <dbReference type="Google" id="ProtNLM"/>
    </source>
</evidence>